<reference evidence="1" key="1">
    <citation type="journal article" date="2015" name="Nature">
        <title>Complex archaea that bridge the gap between prokaryotes and eukaryotes.</title>
        <authorList>
            <person name="Spang A."/>
            <person name="Saw J.H."/>
            <person name="Jorgensen S.L."/>
            <person name="Zaremba-Niedzwiedzka K."/>
            <person name="Martijn J."/>
            <person name="Lind A.E."/>
            <person name="van Eijk R."/>
            <person name="Schleper C."/>
            <person name="Guy L."/>
            <person name="Ettema T.J."/>
        </authorList>
    </citation>
    <scope>NUCLEOTIDE SEQUENCE</scope>
</reference>
<proteinExistence type="predicted"/>
<name>A0A0F9H2A6_9ZZZZ</name>
<comment type="caution">
    <text evidence="1">The sequence shown here is derived from an EMBL/GenBank/DDBJ whole genome shotgun (WGS) entry which is preliminary data.</text>
</comment>
<accession>A0A0F9H2A6</accession>
<dbReference type="AlphaFoldDB" id="A0A0F9H2A6"/>
<protein>
    <submittedName>
        <fullName evidence="1">Uncharacterized protein</fullName>
    </submittedName>
</protein>
<gene>
    <name evidence="1" type="ORF">LCGC14_2114920</name>
</gene>
<evidence type="ECO:0000313" key="1">
    <source>
        <dbReference type="EMBL" id="KKL69442.1"/>
    </source>
</evidence>
<sequence length="112" mass="13530">MEEEKLTIIQKYFDYRKNNPDIRDEVIDNIFLKEMVWLEDKHIFPTYDRVKSFFEREDVFKGSCVGQEVKSGRRCGTMMRNAQIVDNIDECIYTRVYEELEKRDFKTGKNNV</sequence>
<dbReference type="EMBL" id="LAZR01026207">
    <property type="protein sequence ID" value="KKL69442.1"/>
    <property type="molecule type" value="Genomic_DNA"/>
</dbReference>
<organism evidence="1">
    <name type="scientific">marine sediment metagenome</name>
    <dbReference type="NCBI Taxonomy" id="412755"/>
    <lineage>
        <taxon>unclassified sequences</taxon>
        <taxon>metagenomes</taxon>
        <taxon>ecological metagenomes</taxon>
    </lineage>
</organism>